<keyword evidence="2" id="KW-1185">Reference proteome</keyword>
<feature type="non-terminal residue" evidence="1">
    <location>
        <position position="66"/>
    </location>
</feature>
<reference evidence="1 2" key="1">
    <citation type="submission" date="2023-11" db="EMBL/GenBank/DDBJ databases">
        <title>Halocaridina rubra genome assembly.</title>
        <authorList>
            <person name="Smith C."/>
        </authorList>
    </citation>
    <scope>NUCLEOTIDE SEQUENCE [LARGE SCALE GENOMIC DNA]</scope>
    <source>
        <strain evidence="1">EP-1</strain>
        <tissue evidence="1">Whole</tissue>
    </source>
</reference>
<evidence type="ECO:0000313" key="2">
    <source>
        <dbReference type="Proteomes" id="UP001381693"/>
    </source>
</evidence>
<accession>A0AAN9A3D5</accession>
<organism evidence="1 2">
    <name type="scientific">Halocaridina rubra</name>
    <name type="common">Hawaiian red shrimp</name>
    <dbReference type="NCBI Taxonomy" id="373956"/>
    <lineage>
        <taxon>Eukaryota</taxon>
        <taxon>Metazoa</taxon>
        <taxon>Ecdysozoa</taxon>
        <taxon>Arthropoda</taxon>
        <taxon>Crustacea</taxon>
        <taxon>Multicrustacea</taxon>
        <taxon>Malacostraca</taxon>
        <taxon>Eumalacostraca</taxon>
        <taxon>Eucarida</taxon>
        <taxon>Decapoda</taxon>
        <taxon>Pleocyemata</taxon>
        <taxon>Caridea</taxon>
        <taxon>Atyoidea</taxon>
        <taxon>Atyidae</taxon>
        <taxon>Halocaridina</taxon>
    </lineage>
</organism>
<dbReference type="AlphaFoldDB" id="A0AAN9A3D5"/>
<dbReference type="EMBL" id="JAXCGZ010017465">
    <property type="protein sequence ID" value="KAK7068062.1"/>
    <property type="molecule type" value="Genomic_DNA"/>
</dbReference>
<sequence length="66" mass="7230">MGGLCVNPCTLDTLSMDTSNKDEVLTSLSVDFSLKDRVFIEKLVFASCSLDAPLLVDVSHRDQILL</sequence>
<comment type="caution">
    <text evidence="1">The sequence shown here is derived from an EMBL/GenBank/DDBJ whole genome shotgun (WGS) entry which is preliminary data.</text>
</comment>
<protein>
    <submittedName>
        <fullName evidence="1">Uncharacterized protein</fullName>
    </submittedName>
</protein>
<name>A0AAN9A3D5_HALRR</name>
<gene>
    <name evidence="1" type="ORF">SK128_009223</name>
</gene>
<proteinExistence type="predicted"/>
<dbReference type="Proteomes" id="UP001381693">
    <property type="component" value="Unassembled WGS sequence"/>
</dbReference>
<evidence type="ECO:0000313" key="1">
    <source>
        <dbReference type="EMBL" id="KAK7068062.1"/>
    </source>
</evidence>